<dbReference type="AlphaFoldDB" id="A0A1A8ICH9"/>
<proteinExistence type="inferred from homology"/>
<sequence>EFLQGADLEAELSAFCQKFGFDLLLLMTITFTESKEPIRELAVFSFSNTCRNQVRQYLEEARNPDLSLEPISSPHLHISAYHQGNSLASRKKVLPLIKNFLSQWDRDGCLGDAEEEESVVPPTPMNSLVEGCPLDGVIRTSWRLLQHPKKSMNDKDAEDETLRLVLLLMVVYNHRLIQVEQELIHQNQIQLILVNLVLQSHFYHNWFKLI</sequence>
<dbReference type="EMBL" id="HAED01008367">
    <property type="protein sequence ID" value="SBQ94579.1"/>
    <property type="molecule type" value="Transcribed_RNA"/>
</dbReference>
<dbReference type="InterPro" id="IPR038222">
    <property type="entry name" value="DHHA2_dom_sf"/>
</dbReference>
<dbReference type="GO" id="GO:0004309">
    <property type="term" value="F:exopolyphosphatase activity"/>
    <property type="evidence" value="ECO:0007669"/>
    <property type="project" value="TreeGrafter"/>
</dbReference>
<accession>A0A1A8ICH9</accession>
<protein>
    <submittedName>
        <fullName evidence="3">Prune homolog</fullName>
    </submittedName>
</protein>
<organism evidence="3">
    <name type="scientific">Nothobranchius kuhntae</name>
    <name type="common">Beira killifish</name>
    <dbReference type="NCBI Taxonomy" id="321403"/>
    <lineage>
        <taxon>Eukaryota</taxon>
        <taxon>Metazoa</taxon>
        <taxon>Chordata</taxon>
        <taxon>Craniata</taxon>
        <taxon>Vertebrata</taxon>
        <taxon>Euteleostomi</taxon>
        <taxon>Actinopterygii</taxon>
        <taxon>Neopterygii</taxon>
        <taxon>Teleostei</taxon>
        <taxon>Neoteleostei</taxon>
        <taxon>Acanthomorphata</taxon>
        <taxon>Ovalentaria</taxon>
        <taxon>Atherinomorphae</taxon>
        <taxon>Cyprinodontiformes</taxon>
        <taxon>Nothobranchiidae</taxon>
        <taxon>Nothobranchius</taxon>
    </lineage>
</organism>
<name>A0A1A8ICH9_NOTKU</name>
<dbReference type="PANTHER" id="PTHR12112">
    <property type="entry name" value="BNIP - RELATED"/>
    <property type="match status" value="1"/>
</dbReference>
<reference evidence="3" key="1">
    <citation type="submission" date="2016-05" db="EMBL/GenBank/DDBJ databases">
        <authorList>
            <person name="Lavstsen T."/>
            <person name="Jespersen J.S."/>
        </authorList>
    </citation>
    <scope>NUCLEOTIDE SEQUENCE</scope>
    <source>
        <tissue evidence="3">Brain</tissue>
    </source>
</reference>
<gene>
    <name evidence="3" type="primary">PRUNE</name>
</gene>
<dbReference type="PANTHER" id="PTHR12112:SF47">
    <property type="entry name" value="EXOPOLYPHOSPHATASE PRUNE1"/>
    <property type="match status" value="1"/>
</dbReference>
<dbReference type="SMART" id="SM01131">
    <property type="entry name" value="DHHA2"/>
    <property type="match status" value="1"/>
</dbReference>
<feature type="domain" description="DHHA2" evidence="2">
    <location>
        <begin position="1"/>
        <end position="101"/>
    </location>
</feature>
<evidence type="ECO:0000259" key="2">
    <source>
        <dbReference type="SMART" id="SM01131"/>
    </source>
</evidence>
<reference evidence="3" key="2">
    <citation type="submission" date="2016-06" db="EMBL/GenBank/DDBJ databases">
        <title>The genome of a short-lived fish provides insights into sex chromosome evolution and the genetic control of aging.</title>
        <authorList>
            <person name="Reichwald K."/>
            <person name="Felder M."/>
            <person name="Petzold A."/>
            <person name="Koch P."/>
            <person name="Groth M."/>
            <person name="Platzer M."/>
        </authorList>
    </citation>
    <scope>NUCLEOTIDE SEQUENCE</scope>
    <source>
        <tissue evidence="3">Brain</tissue>
    </source>
</reference>
<dbReference type="GO" id="GO:0005737">
    <property type="term" value="C:cytoplasm"/>
    <property type="evidence" value="ECO:0007669"/>
    <property type="project" value="InterPro"/>
</dbReference>
<feature type="non-terminal residue" evidence="3">
    <location>
        <position position="1"/>
    </location>
</feature>
<evidence type="ECO:0000256" key="1">
    <source>
        <dbReference type="ARBA" id="ARBA00010331"/>
    </source>
</evidence>
<dbReference type="Pfam" id="PF02833">
    <property type="entry name" value="DHHA2"/>
    <property type="match status" value="1"/>
</dbReference>
<evidence type="ECO:0000313" key="3">
    <source>
        <dbReference type="EMBL" id="SBQ94579.1"/>
    </source>
</evidence>
<dbReference type="Gene3D" id="3.10.310.20">
    <property type="entry name" value="DHHA2 domain"/>
    <property type="match status" value="1"/>
</dbReference>
<dbReference type="InterPro" id="IPR004097">
    <property type="entry name" value="DHHA2"/>
</dbReference>
<comment type="similarity">
    <text evidence="1">Belongs to the PPase class C family. Prune subfamily.</text>
</comment>